<comment type="caution">
    <text evidence="2">The sequence shown here is derived from an EMBL/GenBank/DDBJ whole genome shotgun (WGS) entry which is preliminary data.</text>
</comment>
<evidence type="ECO:0000313" key="3">
    <source>
        <dbReference type="Proteomes" id="UP000708576"/>
    </source>
</evidence>
<feature type="region of interest" description="Disordered" evidence="1">
    <location>
        <begin position="100"/>
        <end position="124"/>
    </location>
</feature>
<evidence type="ECO:0000256" key="1">
    <source>
        <dbReference type="SAM" id="MobiDB-lite"/>
    </source>
</evidence>
<sequence length="124" mass="14299">MNFEISGNLIVKDDTVEISASFKKREFVIEVVNERNSDWNDFIKFQLTQDKCNLLDPLQLGDKIKVNFNIRGRKWEKDGRVNYFSNLEAWRIEKEEAVLPPDAPAPNFSEADIPPAGPDEDLPF</sequence>
<keyword evidence="3" id="KW-1185">Reference proteome</keyword>
<dbReference type="Proteomes" id="UP000708576">
    <property type="component" value="Unassembled WGS sequence"/>
</dbReference>
<dbReference type="RefSeq" id="WP_212215127.1">
    <property type="nucleotide sequence ID" value="NZ_JAGUCO010000003.1"/>
</dbReference>
<organism evidence="2 3">
    <name type="scientific">Carboxylicivirga linearis</name>
    <dbReference type="NCBI Taxonomy" id="1628157"/>
    <lineage>
        <taxon>Bacteria</taxon>
        <taxon>Pseudomonadati</taxon>
        <taxon>Bacteroidota</taxon>
        <taxon>Bacteroidia</taxon>
        <taxon>Marinilabiliales</taxon>
        <taxon>Marinilabiliaceae</taxon>
        <taxon>Carboxylicivirga</taxon>
    </lineage>
</organism>
<reference evidence="2 3" key="1">
    <citation type="journal article" date="2015" name="Int. J. Syst. Evol. Microbiol.">
        <title>Carboxylicivirga linearis sp. nov., isolated from a sea cucumber culture pond.</title>
        <authorList>
            <person name="Wang F.Q."/>
            <person name="Zhou Y.X."/>
            <person name="Lin X.Z."/>
            <person name="Chen G.J."/>
            <person name="Du Z.J."/>
        </authorList>
    </citation>
    <scope>NUCLEOTIDE SEQUENCE [LARGE SCALE GENOMIC DNA]</scope>
    <source>
        <strain evidence="2 3">FB218</strain>
    </source>
</reference>
<proteinExistence type="predicted"/>
<evidence type="ECO:0000313" key="2">
    <source>
        <dbReference type="EMBL" id="MBS2097968.1"/>
    </source>
</evidence>
<accession>A0ABS5JST3</accession>
<protein>
    <submittedName>
        <fullName evidence="2">DUF3127 domain-containing protein</fullName>
    </submittedName>
</protein>
<dbReference type="Pfam" id="PF11325">
    <property type="entry name" value="DUF3127"/>
    <property type="match status" value="1"/>
</dbReference>
<dbReference type="InterPro" id="IPR021474">
    <property type="entry name" value="DUF3127"/>
</dbReference>
<gene>
    <name evidence="2" type="ORF">KEM10_06715</name>
</gene>
<name>A0ABS5JST3_9BACT</name>
<dbReference type="EMBL" id="JAGUCO010000003">
    <property type="protein sequence ID" value="MBS2097968.1"/>
    <property type="molecule type" value="Genomic_DNA"/>
</dbReference>